<comment type="caution">
    <text evidence="1">The sequence shown here is derived from an EMBL/GenBank/DDBJ whole genome shotgun (WGS) entry which is preliminary data.</text>
</comment>
<organism evidence="1 2">
    <name type="scientific">Sphaerisporangium album</name>
    <dbReference type="NCBI Taxonomy" id="509200"/>
    <lineage>
        <taxon>Bacteria</taxon>
        <taxon>Bacillati</taxon>
        <taxon>Actinomycetota</taxon>
        <taxon>Actinomycetes</taxon>
        <taxon>Streptosporangiales</taxon>
        <taxon>Streptosporangiaceae</taxon>
        <taxon>Sphaerisporangium</taxon>
    </lineage>
</organism>
<evidence type="ECO:0000313" key="1">
    <source>
        <dbReference type="EMBL" id="RCG25859.1"/>
    </source>
</evidence>
<dbReference type="AlphaFoldDB" id="A0A367F7F7"/>
<sequence>MEVFTSQLNRVATATDSTGYPSPGRQTAWTTIGFPVMSVAIPHMTVMPLNRGSSRPPSMVRNGLDIANSLPKVVVPR</sequence>
<keyword evidence="2" id="KW-1185">Reference proteome</keyword>
<gene>
    <name evidence="1" type="ORF">DQ384_30530</name>
</gene>
<protein>
    <submittedName>
        <fullName evidence="1">Uncharacterized protein</fullName>
    </submittedName>
</protein>
<proteinExistence type="predicted"/>
<dbReference type="EMBL" id="QOIL01000021">
    <property type="protein sequence ID" value="RCG25859.1"/>
    <property type="molecule type" value="Genomic_DNA"/>
</dbReference>
<name>A0A367F7F7_9ACTN</name>
<accession>A0A367F7F7</accession>
<reference evidence="1 2" key="1">
    <citation type="submission" date="2018-06" db="EMBL/GenBank/DDBJ databases">
        <title>Sphaerisporangium craniellae sp. nov., isolated from a marine sponge in the South China Sea.</title>
        <authorList>
            <person name="Li L."/>
        </authorList>
    </citation>
    <scope>NUCLEOTIDE SEQUENCE [LARGE SCALE GENOMIC DNA]</scope>
    <source>
        <strain evidence="1 2">CCTCC AA 208026</strain>
    </source>
</reference>
<evidence type="ECO:0000313" key="2">
    <source>
        <dbReference type="Proteomes" id="UP000253094"/>
    </source>
</evidence>
<dbReference type="Proteomes" id="UP000253094">
    <property type="component" value="Unassembled WGS sequence"/>
</dbReference>